<sequence>MTSRRPRKIAVSAKELQVIVMLSTPKIMITVIICNKFVLPSDFQPHEFYALFIIRARRQ</sequence>
<organism evidence="1 2">
    <name type="scientific">Kosakonia pseudosacchari</name>
    <dbReference type="NCBI Taxonomy" id="1646340"/>
    <lineage>
        <taxon>Bacteria</taxon>
        <taxon>Pseudomonadati</taxon>
        <taxon>Pseudomonadota</taxon>
        <taxon>Gammaproteobacteria</taxon>
        <taxon>Enterobacterales</taxon>
        <taxon>Enterobacteriaceae</taxon>
        <taxon>Kosakonia</taxon>
    </lineage>
</organism>
<keyword evidence="2" id="KW-1185">Reference proteome</keyword>
<proteinExistence type="predicted"/>
<protein>
    <submittedName>
        <fullName evidence="1">Uncharacterized protein</fullName>
    </submittedName>
</protein>
<reference evidence="1 2" key="1">
    <citation type="submission" date="2017-06" db="EMBL/GenBank/DDBJ databases">
        <title>Draft genome sequence of nitrogen-fixing Kosakonia pseudosacchari strain NN143 isolated from sugarcane roots.</title>
        <authorList>
            <person name="Li Y."/>
            <person name="Li S."/>
            <person name="Lin L."/>
            <person name="Wu X."/>
            <person name="Yang L."/>
            <person name="Li Y."/>
            <person name="An Q."/>
        </authorList>
    </citation>
    <scope>NUCLEOTIDE SEQUENCE [LARGE SCALE GENOMIC DNA]</scope>
    <source>
        <strain evidence="1 2">NN143</strain>
    </source>
</reference>
<accession>A0ABX4IP37</accession>
<dbReference type="EMBL" id="NITV01000009">
    <property type="protein sequence ID" value="PDO84548.1"/>
    <property type="molecule type" value="Genomic_DNA"/>
</dbReference>
<comment type="caution">
    <text evidence="1">The sequence shown here is derived from an EMBL/GenBank/DDBJ whole genome shotgun (WGS) entry which is preliminary data.</text>
</comment>
<name>A0ABX4IP37_9ENTR</name>
<gene>
    <name evidence="1" type="ORF">BK796_16705</name>
</gene>
<evidence type="ECO:0000313" key="2">
    <source>
        <dbReference type="Proteomes" id="UP000219642"/>
    </source>
</evidence>
<dbReference type="Proteomes" id="UP000219642">
    <property type="component" value="Unassembled WGS sequence"/>
</dbReference>
<evidence type="ECO:0000313" key="1">
    <source>
        <dbReference type="EMBL" id="PDO84548.1"/>
    </source>
</evidence>